<reference evidence="3 4" key="1">
    <citation type="journal article" date="2011" name="J. Bacteriol.">
        <title>Genome sequence of Salinisphaera shabanensis, a gammaproteobacterium from the harsh, variable environment of the brine-seawater interface of the Shaban Deep in the Red Sea.</title>
        <authorList>
            <person name="Antunes A."/>
            <person name="Alam I."/>
            <person name="Bajic V.B."/>
            <person name="Stingl U."/>
        </authorList>
    </citation>
    <scope>NUCLEOTIDE SEQUENCE [LARGE SCALE GENOMIC DNA]</scope>
    <source>
        <strain evidence="3 4">E1L3A</strain>
    </source>
</reference>
<organism evidence="3 4">
    <name type="scientific">Salinisphaera shabanensis E1L3A</name>
    <dbReference type="NCBI Taxonomy" id="1033802"/>
    <lineage>
        <taxon>Bacteria</taxon>
        <taxon>Pseudomonadati</taxon>
        <taxon>Pseudomonadota</taxon>
        <taxon>Gammaproteobacteria</taxon>
        <taxon>Salinisphaerales</taxon>
        <taxon>Salinisphaeraceae</taxon>
        <taxon>Salinisphaera</taxon>
    </lineage>
</organism>
<feature type="region of interest" description="Disordered" evidence="1">
    <location>
        <begin position="31"/>
        <end position="123"/>
    </location>
</feature>
<feature type="compositionally biased region" description="Polar residues" evidence="1">
    <location>
        <begin position="41"/>
        <end position="50"/>
    </location>
</feature>
<reference evidence="3 4" key="2">
    <citation type="journal article" date="2013" name="PLoS ONE">
        <title>INDIGO - INtegrated Data Warehouse of MIcrobial GenOmes with Examples from the Red Sea Extremophiles.</title>
        <authorList>
            <person name="Alam I."/>
            <person name="Antunes A."/>
            <person name="Kamau A.A."/>
            <person name="Ba Alawi W."/>
            <person name="Kalkatawi M."/>
            <person name="Stingl U."/>
            <person name="Bajic V.B."/>
        </authorList>
    </citation>
    <scope>NUCLEOTIDE SEQUENCE [LARGE SCALE GENOMIC DNA]</scope>
    <source>
        <strain evidence="3 4">E1L3A</strain>
    </source>
</reference>
<evidence type="ECO:0000313" key="4">
    <source>
        <dbReference type="Proteomes" id="UP000006242"/>
    </source>
</evidence>
<feature type="compositionally biased region" description="Basic and acidic residues" evidence="1">
    <location>
        <begin position="73"/>
        <end position="84"/>
    </location>
</feature>
<keyword evidence="4" id="KW-1185">Reference proteome</keyword>
<evidence type="ECO:0000313" key="3">
    <source>
        <dbReference type="EMBL" id="ERJ19890.1"/>
    </source>
</evidence>
<evidence type="ECO:0000256" key="1">
    <source>
        <dbReference type="SAM" id="MobiDB-lite"/>
    </source>
</evidence>
<keyword evidence="2" id="KW-0732">Signal</keyword>
<gene>
    <name evidence="3" type="ORF">SSPSH_001055</name>
</gene>
<feature type="compositionally biased region" description="Basic and acidic residues" evidence="1">
    <location>
        <begin position="93"/>
        <end position="113"/>
    </location>
</feature>
<comment type="caution">
    <text evidence="3">The sequence shown here is derived from an EMBL/GenBank/DDBJ whole genome shotgun (WGS) entry which is preliminary data.</text>
</comment>
<proteinExistence type="predicted"/>
<dbReference type="EMBL" id="AFNV02000006">
    <property type="protein sequence ID" value="ERJ19890.1"/>
    <property type="molecule type" value="Genomic_DNA"/>
</dbReference>
<evidence type="ECO:0000256" key="2">
    <source>
        <dbReference type="SAM" id="SignalP"/>
    </source>
</evidence>
<name>U2EQ16_9GAMM</name>
<feature type="signal peptide" evidence="2">
    <location>
        <begin position="1"/>
        <end position="31"/>
    </location>
</feature>
<feature type="compositionally biased region" description="Polar residues" evidence="1">
    <location>
        <begin position="57"/>
        <end position="68"/>
    </location>
</feature>
<accession>U2EQ16</accession>
<protein>
    <recommendedName>
        <fullName evidence="5">Secreted protein</fullName>
    </recommendedName>
</protein>
<evidence type="ECO:0008006" key="5">
    <source>
        <dbReference type="Google" id="ProtNLM"/>
    </source>
</evidence>
<feature type="chain" id="PRO_5004625755" description="Secreted protein" evidence="2">
    <location>
        <begin position="32"/>
        <end position="123"/>
    </location>
</feature>
<sequence length="123" mass="12935">MHISNVNPSTSHWFIATSLFLSSAIFMTASAGAGHEAESADTTASGNTQAVVRVEGSSETAPSPSRGNTGPRGADDYDVIEHSGEPGWASENVPKRGAEKENQEGEDHTDPQSHIHAGPHTRD</sequence>
<dbReference type="AlphaFoldDB" id="U2EQ16"/>
<dbReference type="Proteomes" id="UP000006242">
    <property type="component" value="Unassembled WGS sequence"/>
</dbReference>